<comment type="function">
    <text evidence="1">An FAD-requiring monooxygenase active on some tetracycline antibiotic derivatives, which leads to their inactivation. Hydroxylates carbon 11a of tetracycline and some analogs.</text>
</comment>
<dbReference type="STRING" id="1440763.BJI69_16480"/>
<dbReference type="HAMAP" id="MF_00845">
    <property type="entry name" value="TetX_monooxygenase"/>
    <property type="match status" value="1"/>
</dbReference>
<feature type="binding site" evidence="1">
    <location>
        <position position="103"/>
    </location>
    <ligand>
        <name>FAD</name>
        <dbReference type="ChEBI" id="CHEBI:57692"/>
    </ligand>
</feature>
<dbReference type="SUPFAM" id="SSF51905">
    <property type="entry name" value="FAD/NAD(P)-binding domain"/>
    <property type="match status" value="1"/>
</dbReference>
<comment type="subcellular location">
    <subcellularLocation>
        <location evidence="1">Cytoplasm</location>
    </subcellularLocation>
</comment>
<dbReference type="Pfam" id="PF01494">
    <property type="entry name" value="FAD_binding_3"/>
    <property type="match status" value="2"/>
</dbReference>
<comment type="cofactor">
    <cofactor evidence="1">
        <name>FAD</name>
        <dbReference type="ChEBI" id="CHEBI:57692"/>
    </cofactor>
</comment>
<dbReference type="GO" id="GO:0046677">
    <property type="term" value="P:response to antibiotic"/>
    <property type="evidence" value="ECO:0007669"/>
    <property type="project" value="InterPro"/>
</dbReference>
<keyword evidence="3" id="KW-1185">Reference proteome</keyword>
<dbReference type="EC" id="1.14.13.-" evidence="1"/>
<dbReference type="InterPro" id="IPR036188">
    <property type="entry name" value="FAD/NAD-bd_sf"/>
</dbReference>
<evidence type="ECO:0000256" key="1">
    <source>
        <dbReference type="HAMAP-Rule" id="MF_00845"/>
    </source>
</evidence>
<sequence length="379" mass="39422">MTSSIAIVGAGLGGLTLARVLHVHGIPATVYEAEASPDARAQGGMLDIHRENGQVALKAAGVFDEFLSLIHPGGQATRGFDKDGRLLFDQPDDGTGGRPEVPRGGLRRVLIESLPAGSIRWGHKLVSVSPLGGGRHVLTFDDGSTATTDLLVGADGAWSKVRRLLSDARPAYVGISFVETYLHDADVRHAASAQAVGGGAFFALAPGKGILAHREPDAVLHTYVALSKPESWLAGIDFDDATLALAAVAKEFDDWAPPLKALVTGSDTAPVPRPIHALPSEHRWPRIPGVTLIGDAAHLMMPSGEGANLAMYDGAELGKALAARPDDVEAALLAYETALFPRSAVAATEAKALSELMFGGGTPGSLVDMFARHAEAPAA</sequence>
<gene>
    <name evidence="2" type="ORF">BJI69_16480</name>
</gene>
<dbReference type="InterPro" id="IPR043683">
    <property type="entry name" value="TetX_monooxygenase"/>
</dbReference>
<dbReference type="RefSeq" id="WP_046966593.1">
    <property type="nucleotide sequence ID" value="NZ_CP017480.1"/>
</dbReference>
<comment type="similarity">
    <text evidence="1">Belongs to the aromatic-ring hydroxylase family. TetX subfamily.</text>
</comment>
<dbReference type="OrthoDB" id="9782160at2"/>
<dbReference type="InterPro" id="IPR002938">
    <property type="entry name" value="FAD-bd"/>
</dbReference>
<comment type="domain">
    <text evidence="1">Consists of an N-terminal FAD-binding domain with a Rossman fold and a C-terminal substrate-binding domain.</text>
</comment>
<name>A0A0G9HEJ3_9GAMM</name>
<feature type="binding site" evidence="1">
    <location>
        <position position="47"/>
    </location>
    <ligand>
        <name>FAD</name>
        <dbReference type="ChEBI" id="CHEBI:57692"/>
    </ligand>
</feature>
<comment type="subunit">
    <text evidence="1">Monomer.</text>
</comment>
<proteinExistence type="inferred from homology"/>
<dbReference type="GO" id="GO:0004497">
    <property type="term" value="F:monooxygenase activity"/>
    <property type="evidence" value="ECO:0007669"/>
    <property type="project" value="UniProtKB-UniRule"/>
</dbReference>
<reference evidence="3" key="1">
    <citation type="submission" date="2016-09" db="EMBL/GenBank/DDBJ databases">
        <authorList>
            <person name="Lysoe E."/>
        </authorList>
    </citation>
    <scope>NUCLEOTIDE SEQUENCE [LARGE SCALE GENOMIC DNA]</scope>
    <source>
        <strain evidence="3">LJ96T</strain>
    </source>
</reference>
<keyword evidence="1" id="KW-0560">Oxidoreductase</keyword>
<keyword evidence="1" id="KW-0547">Nucleotide-binding</keyword>
<dbReference type="GO" id="GO:0071949">
    <property type="term" value="F:FAD binding"/>
    <property type="evidence" value="ECO:0007669"/>
    <property type="project" value="InterPro"/>
</dbReference>
<dbReference type="GO" id="GO:0005737">
    <property type="term" value="C:cytoplasm"/>
    <property type="evidence" value="ECO:0007669"/>
    <property type="project" value="UniProtKB-SubCell"/>
</dbReference>
<organism evidence="2 3">
    <name type="scientific">Luteibacter rhizovicinus DSM 16549</name>
    <dbReference type="NCBI Taxonomy" id="1440763"/>
    <lineage>
        <taxon>Bacteria</taxon>
        <taxon>Pseudomonadati</taxon>
        <taxon>Pseudomonadota</taxon>
        <taxon>Gammaproteobacteria</taxon>
        <taxon>Lysobacterales</taxon>
        <taxon>Rhodanobacteraceae</taxon>
        <taxon>Luteibacter</taxon>
    </lineage>
</organism>
<evidence type="ECO:0000313" key="3">
    <source>
        <dbReference type="Proteomes" id="UP000182987"/>
    </source>
</evidence>
<evidence type="ECO:0000313" key="2">
    <source>
        <dbReference type="EMBL" id="APG05339.1"/>
    </source>
</evidence>
<dbReference type="PANTHER" id="PTHR46972:SF1">
    <property type="entry name" value="FAD DEPENDENT OXIDOREDUCTASE DOMAIN-CONTAINING PROTEIN"/>
    <property type="match status" value="1"/>
</dbReference>
<keyword evidence="1" id="KW-0963">Cytoplasm</keyword>
<keyword evidence="1" id="KW-0274">FAD</keyword>
<protein>
    <recommendedName>
        <fullName evidence="1">Flavin-dependent monooxygenase</fullName>
    </recommendedName>
    <alternativeName>
        <fullName evidence="1">TetX monooxygenase</fullName>
        <shortName evidence="1">TetX</shortName>
        <ecNumber evidence="1">1.14.13.-</ecNumber>
    </alternativeName>
</protein>
<feature type="binding site" evidence="1">
    <location>
        <position position="295"/>
    </location>
    <ligand>
        <name>FAD</name>
        <dbReference type="ChEBI" id="CHEBI:57692"/>
    </ligand>
</feature>
<keyword evidence="1" id="KW-0503">Monooxygenase</keyword>
<dbReference type="PANTHER" id="PTHR46972">
    <property type="entry name" value="MONOOXYGENASE ASQM-RELATED"/>
    <property type="match status" value="1"/>
</dbReference>
<accession>A0A0G9HEJ3</accession>
<keyword evidence="1" id="KW-0285">Flavoprotein</keyword>
<dbReference type="PATRIC" id="fig|1440763.5.peg.639"/>
<dbReference type="Gene3D" id="3.50.50.60">
    <property type="entry name" value="FAD/NAD(P)-binding domain"/>
    <property type="match status" value="1"/>
</dbReference>
<dbReference type="Proteomes" id="UP000182987">
    <property type="component" value="Chromosome"/>
</dbReference>
<dbReference type="EMBL" id="CP017480">
    <property type="protein sequence ID" value="APG05339.1"/>
    <property type="molecule type" value="Genomic_DNA"/>
</dbReference>
<dbReference type="KEGG" id="lrz:BJI69_16480"/>
<feature type="binding site" evidence="1">
    <location>
        <position position="40"/>
    </location>
    <ligand>
        <name>NADPH</name>
        <dbReference type="ChEBI" id="CHEBI:57783"/>
    </ligand>
</feature>
<comment type="catalytic activity">
    <reaction evidence="1">
        <text>a tetracycline + NADPH + O2 + H(+) = an 11a-hydroxytetracycline + NADP(+) + H2O</text>
        <dbReference type="Rhea" id="RHEA:61444"/>
        <dbReference type="ChEBI" id="CHEBI:15377"/>
        <dbReference type="ChEBI" id="CHEBI:15378"/>
        <dbReference type="ChEBI" id="CHEBI:15379"/>
        <dbReference type="ChEBI" id="CHEBI:57783"/>
        <dbReference type="ChEBI" id="CHEBI:58349"/>
        <dbReference type="ChEBI" id="CHEBI:144644"/>
        <dbReference type="ChEBI" id="CHEBI:144645"/>
    </reaction>
</comment>
<dbReference type="AlphaFoldDB" id="A0A0G9HEJ3"/>
<keyword evidence="1" id="KW-0521">NADP</keyword>
<dbReference type="PRINTS" id="PR00420">
    <property type="entry name" value="RNGMNOXGNASE"/>
</dbReference>